<dbReference type="AlphaFoldDB" id="A0AAV3SUM8"/>
<dbReference type="PANTHER" id="PTHR43297:SF13">
    <property type="entry name" value="NICKEL ABC TRANSPORTER, ATP-BINDING PROTEIN"/>
    <property type="match status" value="1"/>
</dbReference>
<evidence type="ECO:0000256" key="10">
    <source>
        <dbReference type="ARBA" id="ARBA00039098"/>
    </source>
</evidence>
<proteinExistence type="predicted"/>
<reference evidence="15" key="1">
    <citation type="journal article" date="2014" name="Int. J. Syst. Evol. Microbiol.">
        <title>Complete genome sequence of Corynebacterium casei LMG S-19264T (=DSM 44701T), isolated from a smear-ripened cheese.</title>
        <authorList>
            <consortium name="US DOE Joint Genome Institute (JGI-PGF)"/>
            <person name="Walter F."/>
            <person name="Albersmeier A."/>
            <person name="Kalinowski J."/>
            <person name="Ruckert C."/>
        </authorList>
    </citation>
    <scope>NUCLEOTIDE SEQUENCE</scope>
    <source>
        <strain evidence="15">JCM 14265</strain>
    </source>
</reference>
<evidence type="ECO:0000313" key="15">
    <source>
        <dbReference type="EMBL" id="GAA0550386.1"/>
    </source>
</evidence>
<dbReference type="InterPro" id="IPR003439">
    <property type="entry name" value="ABC_transporter-like_ATP-bd"/>
</dbReference>
<dbReference type="Pfam" id="PF00005">
    <property type="entry name" value="ABC_tran"/>
    <property type="match status" value="1"/>
</dbReference>
<evidence type="ECO:0000256" key="12">
    <source>
        <dbReference type="ARBA" id="ARBA00048610"/>
    </source>
</evidence>
<dbReference type="InterPro" id="IPR013563">
    <property type="entry name" value="Oligopep_ABC_C"/>
</dbReference>
<evidence type="ECO:0000256" key="2">
    <source>
        <dbReference type="ARBA" id="ARBA00022448"/>
    </source>
</evidence>
<evidence type="ECO:0000256" key="1">
    <source>
        <dbReference type="ARBA" id="ARBA00004202"/>
    </source>
</evidence>
<keyword evidence="3" id="KW-1003">Cell membrane</keyword>
<reference evidence="15" key="2">
    <citation type="submission" date="2023-12" db="EMBL/GenBank/DDBJ databases">
        <authorList>
            <person name="Sun Q."/>
            <person name="Inoue M."/>
        </authorList>
    </citation>
    <scope>NUCLEOTIDE SEQUENCE</scope>
    <source>
        <strain evidence="15">JCM 14265</strain>
    </source>
</reference>
<feature type="compositionally biased region" description="Basic and acidic residues" evidence="13">
    <location>
        <begin position="418"/>
        <end position="441"/>
    </location>
</feature>
<protein>
    <recommendedName>
        <fullName evidence="11">Nickel import system ATP-binding protein NikD</fullName>
        <ecNumber evidence="10">7.2.2.11</ecNumber>
    </recommendedName>
</protein>
<dbReference type="InterPro" id="IPR050388">
    <property type="entry name" value="ABC_Ni/Peptide_Import"/>
</dbReference>
<feature type="domain" description="ABC transporter" evidence="14">
    <location>
        <begin position="26"/>
        <end position="276"/>
    </location>
</feature>
<dbReference type="GO" id="GO:0015413">
    <property type="term" value="F:ABC-type nickel transporter activity"/>
    <property type="evidence" value="ECO:0007669"/>
    <property type="project" value="UniProtKB-EC"/>
</dbReference>
<evidence type="ECO:0000313" key="18">
    <source>
        <dbReference type="Proteomes" id="UP001567571"/>
    </source>
</evidence>
<dbReference type="EMBL" id="BAAADQ010000015">
    <property type="protein sequence ID" value="GAA0550386.1"/>
    <property type="molecule type" value="Genomic_DNA"/>
</dbReference>
<keyword evidence="7" id="KW-0406">Ion transport</keyword>
<evidence type="ECO:0000313" key="17">
    <source>
        <dbReference type="Proteomes" id="UP001501425"/>
    </source>
</evidence>
<dbReference type="InterPro" id="IPR017871">
    <property type="entry name" value="ABC_transporter-like_CS"/>
</dbReference>
<keyword evidence="5 15" id="KW-0067">ATP-binding</keyword>
<gene>
    <name evidence="16" type="ORF">ABNG02_05005</name>
    <name evidence="15" type="ORF">GCM10008994_26590</name>
</gene>
<dbReference type="Proteomes" id="UP001501425">
    <property type="component" value="Unassembled WGS sequence"/>
</dbReference>
<dbReference type="SMART" id="SM00382">
    <property type="entry name" value="AAA"/>
    <property type="match status" value="1"/>
</dbReference>
<dbReference type="GO" id="GO:0015833">
    <property type="term" value="P:peptide transport"/>
    <property type="evidence" value="ECO:0007669"/>
    <property type="project" value="InterPro"/>
</dbReference>
<dbReference type="Pfam" id="PF08352">
    <property type="entry name" value="oligo_HPY"/>
    <property type="match status" value="2"/>
</dbReference>
<name>A0AAV3SUM8_9EURY</name>
<comment type="caution">
    <text evidence="15">The sequence shown here is derived from an EMBL/GenBank/DDBJ whole genome shotgun (WGS) entry which is preliminary data.</text>
</comment>
<dbReference type="GO" id="GO:0016887">
    <property type="term" value="F:ATP hydrolysis activity"/>
    <property type="evidence" value="ECO:0007669"/>
    <property type="project" value="InterPro"/>
</dbReference>
<dbReference type="PROSITE" id="PS50893">
    <property type="entry name" value="ABC_TRANSPORTER_2"/>
    <property type="match status" value="1"/>
</dbReference>
<keyword evidence="6" id="KW-1278">Translocase</keyword>
<comment type="catalytic activity">
    <reaction evidence="12">
        <text>Ni(2+)(out) + ATP + H2O = Ni(2+)(in) + ADP + phosphate + H(+)</text>
        <dbReference type="Rhea" id="RHEA:15557"/>
        <dbReference type="ChEBI" id="CHEBI:15377"/>
        <dbReference type="ChEBI" id="CHEBI:15378"/>
        <dbReference type="ChEBI" id="CHEBI:30616"/>
        <dbReference type="ChEBI" id="CHEBI:43474"/>
        <dbReference type="ChEBI" id="CHEBI:49786"/>
        <dbReference type="ChEBI" id="CHEBI:456216"/>
        <dbReference type="EC" id="7.2.2.11"/>
    </reaction>
    <physiologicalReaction direction="left-to-right" evidence="12">
        <dbReference type="Rhea" id="RHEA:15558"/>
    </physiologicalReaction>
</comment>
<dbReference type="EMBL" id="JBEDNW010000002">
    <property type="protein sequence ID" value="MEZ3166680.1"/>
    <property type="molecule type" value="Genomic_DNA"/>
</dbReference>
<evidence type="ECO:0000259" key="14">
    <source>
        <dbReference type="PROSITE" id="PS50893"/>
    </source>
</evidence>
<keyword evidence="4" id="KW-0547">Nucleotide-binding</keyword>
<evidence type="ECO:0000256" key="9">
    <source>
        <dbReference type="ARBA" id="ARBA00038669"/>
    </source>
</evidence>
<evidence type="ECO:0000256" key="4">
    <source>
        <dbReference type="ARBA" id="ARBA00022741"/>
    </source>
</evidence>
<reference evidence="16 18" key="3">
    <citation type="submission" date="2024-06" db="EMBL/GenBank/DDBJ databases">
        <title>Halorubrum miltondacostae sp. nov., a potential PHA producer isolated from an inland solar saltern in Rio Maior, Portugal.</title>
        <authorList>
            <person name="Albuquerque L."/>
            <person name="Viver T."/>
            <person name="Barroso C."/>
            <person name="Claudino R."/>
            <person name="Galvan M."/>
            <person name="Simoes G."/>
            <person name="Lobo Da Cunha A."/>
            <person name="Egas C."/>
        </authorList>
    </citation>
    <scope>NUCLEOTIDE SEQUENCE [LARGE SCALE GENOMIC DNA]</scope>
    <source>
        <strain evidence="16 18">DSM 18646</strain>
    </source>
</reference>
<dbReference type="FunFam" id="3.40.50.300:FF:000016">
    <property type="entry name" value="Oligopeptide ABC transporter ATP-binding component"/>
    <property type="match status" value="1"/>
</dbReference>
<comment type="subunit">
    <text evidence="9">The complex is composed of two ATP-binding proteins (NikD and NikE), two transmembrane proteins (NikB and NikC) and a solute-binding protein (NikA).</text>
</comment>
<evidence type="ECO:0000256" key="7">
    <source>
        <dbReference type="ARBA" id="ARBA00023065"/>
    </source>
</evidence>
<dbReference type="EC" id="7.2.2.11" evidence="10"/>
<organism evidence="15 17">
    <name type="scientific">Halorubrum ejinorense</name>
    <dbReference type="NCBI Taxonomy" id="425309"/>
    <lineage>
        <taxon>Archaea</taxon>
        <taxon>Methanobacteriati</taxon>
        <taxon>Methanobacteriota</taxon>
        <taxon>Stenosarchaea group</taxon>
        <taxon>Halobacteria</taxon>
        <taxon>Halobacteriales</taxon>
        <taxon>Haloferacaceae</taxon>
        <taxon>Halorubrum</taxon>
    </lineage>
</organism>
<dbReference type="GO" id="GO:0005524">
    <property type="term" value="F:ATP binding"/>
    <property type="evidence" value="ECO:0007669"/>
    <property type="project" value="UniProtKB-KW"/>
</dbReference>
<accession>A0AAV3SUM8</accession>
<dbReference type="Proteomes" id="UP001567571">
    <property type="component" value="Unassembled WGS sequence"/>
</dbReference>
<evidence type="ECO:0000256" key="5">
    <source>
        <dbReference type="ARBA" id="ARBA00022840"/>
    </source>
</evidence>
<dbReference type="InterPro" id="IPR003593">
    <property type="entry name" value="AAA+_ATPase"/>
</dbReference>
<dbReference type="PROSITE" id="PS00211">
    <property type="entry name" value="ABC_TRANSPORTER_1"/>
    <property type="match status" value="1"/>
</dbReference>
<comment type="subcellular location">
    <subcellularLocation>
        <location evidence="1">Cell membrane</location>
        <topology evidence="1">Peripheral membrane protein</topology>
    </subcellularLocation>
</comment>
<evidence type="ECO:0000256" key="8">
    <source>
        <dbReference type="ARBA" id="ARBA00023136"/>
    </source>
</evidence>
<feature type="region of interest" description="Disordered" evidence="13">
    <location>
        <begin position="277"/>
        <end position="359"/>
    </location>
</feature>
<keyword evidence="2" id="KW-0813">Transport</keyword>
<evidence type="ECO:0000313" key="16">
    <source>
        <dbReference type="EMBL" id="MEZ3166680.1"/>
    </source>
</evidence>
<keyword evidence="8" id="KW-0472">Membrane</keyword>
<dbReference type="GO" id="GO:0005886">
    <property type="term" value="C:plasma membrane"/>
    <property type="evidence" value="ECO:0007669"/>
    <property type="project" value="UniProtKB-SubCell"/>
</dbReference>
<dbReference type="InterPro" id="IPR027417">
    <property type="entry name" value="P-loop_NTPase"/>
</dbReference>
<evidence type="ECO:0000256" key="6">
    <source>
        <dbReference type="ARBA" id="ARBA00022967"/>
    </source>
</evidence>
<evidence type="ECO:0000256" key="13">
    <source>
        <dbReference type="SAM" id="MobiDB-lite"/>
    </source>
</evidence>
<feature type="compositionally biased region" description="Basic and acidic residues" evidence="13">
    <location>
        <begin position="1"/>
        <end position="11"/>
    </location>
</feature>
<keyword evidence="18" id="KW-1185">Reference proteome</keyword>
<dbReference type="SUPFAM" id="SSF52540">
    <property type="entry name" value="P-loop containing nucleoside triphosphate hydrolases"/>
    <property type="match status" value="1"/>
</dbReference>
<evidence type="ECO:0000256" key="3">
    <source>
        <dbReference type="ARBA" id="ARBA00022475"/>
    </source>
</evidence>
<sequence length="441" mass="46662">MARHPEPDEGRANAASDEPTEEDPLLSVRDLRTRIDTDDGPLFAVDGVSFDVDSGETVCLVGESGSGKSVTCESLTGIVPQPPAEIVGGSVAFDGRDLSSVPDSELRAVRGRRIGHVFQNPSRALDPVYTVGEQVAEPIAIHEDVSRADARERAVDLLRRVGIPRADRRADDYPHEFSGGMQQRVAIATALAADPDLVIADEPTTAVDVTVQARLLDLFRELGDGGTGLLLVTHDLRVVAAAADRVVVMYGGTVVERGPVESVFADPAHPYTQALFDSHGTDRRVGGPARARSADDHVVRGNSPTDNGRGNAPADESVARGNAPADEPVARGNTPADESVARGNAPADESVARGDVPTDGCRFRKECPYAVEACAGGEQPSFRAVAAEADRHVASCVHYAPDGDASEIRAHAASLAASDRRDRNGRGRDADRDTAERGDRR</sequence>
<feature type="region of interest" description="Disordered" evidence="13">
    <location>
        <begin position="1"/>
        <end position="26"/>
    </location>
</feature>
<evidence type="ECO:0000256" key="11">
    <source>
        <dbReference type="ARBA" id="ARBA00044143"/>
    </source>
</evidence>
<feature type="region of interest" description="Disordered" evidence="13">
    <location>
        <begin position="411"/>
        <end position="441"/>
    </location>
</feature>
<dbReference type="RefSeq" id="WP_343779937.1">
    <property type="nucleotide sequence ID" value="NZ_BAAADQ010000015.1"/>
</dbReference>
<dbReference type="CDD" id="cd03257">
    <property type="entry name" value="ABC_NikE_OppD_transporters"/>
    <property type="match status" value="1"/>
</dbReference>
<dbReference type="Gene3D" id="3.40.50.300">
    <property type="entry name" value="P-loop containing nucleotide triphosphate hydrolases"/>
    <property type="match status" value="1"/>
</dbReference>
<dbReference type="PANTHER" id="PTHR43297">
    <property type="entry name" value="OLIGOPEPTIDE TRANSPORT ATP-BINDING PROTEIN APPD"/>
    <property type="match status" value="1"/>
</dbReference>